<evidence type="ECO:0000313" key="8">
    <source>
        <dbReference type="Proteomes" id="UP000622860"/>
    </source>
</evidence>
<reference evidence="7" key="2">
    <citation type="submission" date="2020-09" db="EMBL/GenBank/DDBJ databases">
        <authorList>
            <person name="Sun Q."/>
            <person name="Zhou Y."/>
        </authorList>
    </citation>
    <scope>NUCLEOTIDE SEQUENCE</scope>
    <source>
        <strain evidence="7">CGMCC 1.12754</strain>
    </source>
</reference>
<dbReference type="EMBL" id="BMFR01000005">
    <property type="protein sequence ID" value="GGG73360.1"/>
    <property type="molecule type" value="Genomic_DNA"/>
</dbReference>
<accession>A0A917HBM5</accession>
<dbReference type="Gene3D" id="3.40.50.12580">
    <property type="match status" value="1"/>
</dbReference>
<reference evidence="7" key="1">
    <citation type="journal article" date="2014" name="Int. J. Syst. Evol. Microbiol.">
        <title>Complete genome sequence of Corynebacterium casei LMG S-19264T (=DSM 44701T), isolated from a smear-ripened cheese.</title>
        <authorList>
            <consortium name="US DOE Joint Genome Institute (JGI-PGF)"/>
            <person name="Walter F."/>
            <person name="Albersmeier A."/>
            <person name="Kalinowski J."/>
            <person name="Ruckert C."/>
        </authorList>
    </citation>
    <scope>NUCLEOTIDE SEQUENCE</scope>
    <source>
        <strain evidence="7">CGMCC 1.12754</strain>
    </source>
</reference>
<organism evidence="7 8">
    <name type="scientific">Virgibacillus oceani</name>
    <dbReference type="NCBI Taxonomy" id="1479511"/>
    <lineage>
        <taxon>Bacteria</taxon>
        <taxon>Bacillati</taxon>
        <taxon>Bacillota</taxon>
        <taxon>Bacilli</taxon>
        <taxon>Bacillales</taxon>
        <taxon>Bacillaceae</taxon>
        <taxon>Virgibacillus</taxon>
    </lineage>
</organism>
<dbReference type="GO" id="GO:0047355">
    <property type="term" value="F:CDP-glycerol glycerophosphotransferase activity"/>
    <property type="evidence" value="ECO:0007669"/>
    <property type="project" value="InterPro"/>
</dbReference>
<dbReference type="Gene3D" id="3.40.50.11820">
    <property type="match status" value="1"/>
</dbReference>
<evidence type="ECO:0000256" key="2">
    <source>
        <dbReference type="ARBA" id="ARBA00010488"/>
    </source>
</evidence>
<comment type="similarity">
    <text evidence="2">Belongs to the CDP-glycerol glycerophosphotransferase family.</text>
</comment>
<dbReference type="InterPro" id="IPR007554">
    <property type="entry name" value="Glycerophosphate_synth"/>
</dbReference>
<evidence type="ECO:0000256" key="5">
    <source>
        <dbReference type="ARBA" id="ARBA00022944"/>
    </source>
</evidence>
<evidence type="ECO:0000256" key="6">
    <source>
        <dbReference type="ARBA" id="ARBA00023136"/>
    </source>
</evidence>
<keyword evidence="3" id="KW-1003">Cell membrane</keyword>
<evidence type="ECO:0000256" key="4">
    <source>
        <dbReference type="ARBA" id="ARBA00022679"/>
    </source>
</evidence>
<dbReference type="Proteomes" id="UP000622860">
    <property type="component" value="Unassembled WGS sequence"/>
</dbReference>
<evidence type="ECO:0008006" key="9">
    <source>
        <dbReference type="Google" id="ProtNLM"/>
    </source>
</evidence>
<dbReference type="GO" id="GO:0019350">
    <property type="term" value="P:teichoic acid biosynthetic process"/>
    <property type="evidence" value="ECO:0007669"/>
    <property type="project" value="UniProtKB-KW"/>
</dbReference>
<name>A0A917HBM5_9BACI</name>
<dbReference type="RefSeq" id="WP_188454985.1">
    <property type="nucleotide sequence ID" value="NZ_BMFR01000005.1"/>
</dbReference>
<evidence type="ECO:0000313" key="7">
    <source>
        <dbReference type="EMBL" id="GGG73360.1"/>
    </source>
</evidence>
<dbReference type="InterPro" id="IPR043149">
    <property type="entry name" value="TagF_N"/>
</dbReference>
<dbReference type="PANTHER" id="PTHR37316">
    <property type="entry name" value="TEICHOIC ACID GLYCEROL-PHOSPHATE PRIMASE"/>
    <property type="match status" value="1"/>
</dbReference>
<keyword evidence="8" id="KW-1185">Reference proteome</keyword>
<dbReference type="InterPro" id="IPR043148">
    <property type="entry name" value="TagF_C"/>
</dbReference>
<protein>
    <recommendedName>
        <fullName evidence="9">CDP-glycerol:glycerophosphate glycerophosphotransferase</fullName>
    </recommendedName>
</protein>
<comment type="caution">
    <text evidence="7">The sequence shown here is derived from an EMBL/GenBank/DDBJ whole genome shotgun (WGS) entry which is preliminary data.</text>
</comment>
<dbReference type="Pfam" id="PF04464">
    <property type="entry name" value="Glyphos_transf"/>
    <property type="match status" value="1"/>
</dbReference>
<proteinExistence type="inferred from homology"/>
<dbReference type="InterPro" id="IPR051612">
    <property type="entry name" value="Teichoic_Acid_Biosynth"/>
</dbReference>
<keyword evidence="4" id="KW-0808">Transferase</keyword>
<dbReference type="PANTHER" id="PTHR37316:SF2">
    <property type="entry name" value="TEICHOIC ACID RIBITOL-PHOSPHATE POLYMERASE TARK"/>
    <property type="match status" value="1"/>
</dbReference>
<gene>
    <name evidence="7" type="ORF">GCM10011398_17270</name>
</gene>
<dbReference type="AlphaFoldDB" id="A0A917HBM5"/>
<comment type="subcellular location">
    <subcellularLocation>
        <location evidence="1">Cell membrane</location>
        <topology evidence="1">Peripheral membrane protein</topology>
    </subcellularLocation>
</comment>
<sequence>MRRLKFIPTIVVKYLMRFFYGLFSVLYKVDGKKITFASYRSDKLKDNLYCVYKEMERKYPSYKRNLLFKQFNSSLTGKLNYIIHMIRACYHLATSRYFIIDDYYIPVYLIKPRKNTEVIQLWHSAGALKKFGLSTIGKPYGPSKDYLKHVKIHSNYSKAYVSSEGVRKYFAEAFGMHKDQIYPLGVPRTDYFYSESRSINVREQFFQTYPEIEGKKLLLYAPTFRGKGHYQDIFECPFDMEYMKDALEDDYVLLIHLHPYMQGKLKLSEDLTGFAYHIYEAYTIQELLLLTDILITDYSTVFFDFSLLNRPIIFYPYDLDEYRRERDFYYTYEELIPGPLVMDTESLIALIQKNKFDTSKLTRFRNQFFDHQDGRVTERIVEHIMNN</sequence>
<keyword evidence="6" id="KW-0472">Membrane</keyword>
<evidence type="ECO:0000256" key="1">
    <source>
        <dbReference type="ARBA" id="ARBA00004202"/>
    </source>
</evidence>
<evidence type="ECO:0000256" key="3">
    <source>
        <dbReference type="ARBA" id="ARBA00022475"/>
    </source>
</evidence>
<keyword evidence="5" id="KW-0777">Teichoic acid biosynthesis</keyword>
<dbReference type="SUPFAM" id="SSF53756">
    <property type="entry name" value="UDP-Glycosyltransferase/glycogen phosphorylase"/>
    <property type="match status" value="1"/>
</dbReference>
<dbReference type="GO" id="GO:0005886">
    <property type="term" value="C:plasma membrane"/>
    <property type="evidence" value="ECO:0007669"/>
    <property type="project" value="UniProtKB-SubCell"/>
</dbReference>